<dbReference type="AlphaFoldDB" id="A0A1M7RWC2"/>
<keyword evidence="2" id="KW-0282">Flagellum</keyword>
<dbReference type="PANTHER" id="PTHR30531">
    <property type="entry name" value="FLAGELLAR BIOSYNTHETIC PROTEIN FLHB"/>
    <property type="match status" value="1"/>
</dbReference>
<keyword evidence="2" id="KW-0966">Cell projection</keyword>
<sequence length="108" mass="12134">MFDNFDNFDTFGSIDSDAKKSNQECTKKLAVALRYQPGKDYVPFVVAKGKCHLAELIIKKAEESNVPIVKSEELVKELFKLEVLEPIPTKLYVAVAEVLAFIQLGLEK</sequence>
<dbReference type="Proteomes" id="UP000184207">
    <property type="component" value="Unassembled WGS sequence"/>
</dbReference>
<dbReference type="GO" id="GO:0005886">
    <property type="term" value="C:plasma membrane"/>
    <property type="evidence" value="ECO:0007669"/>
    <property type="project" value="TreeGrafter"/>
</dbReference>
<dbReference type="InterPro" id="IPR006135">
    <property type="entry name" value="T3SS_substrate_exporter"/>
</dbReference>
<dbReference type="InterPro" id="IPR029025">
    <property type="entry name" value="T3SS_substrate_exporter_C"/>
</dbReference>
<evidence type="ECO:0000256" key="1">
    <source>
        <dbReference type="SAM" id="MobiDB-lite"/>
    </source>
</evidence>
<name>A0A1M7RWC2_FERGO</name>
<feature type="region of interest" description="Disordered" evidence="1">
    <location>
        <begin position="1"/>
        <end position="22"/>
    </location>
</feature>
<proteinExistence type="predicted"/>
<dbReference type="PANTHER" id="PTHR30531:SF12">
    <property type="entry name" value="FLAGELLAR BIOSYNTHETIC PROTEIN FLHB"/>
    <property type="match status" value="1"/>
</dbReference>
<dbReference type="RefSeq" id="WP_084634290.1">
    <property type="nucleotide sequence ID" value="NZ_FRDJ01000001.1"/>
</dbReference>
<dbReference type="EMBL" id="FRDJ01000001">
    <property type="protein sequence ID" value="SHN50573.1"/>
    <property type="molecule type" value="Genomic_DNA"/>
</dbReference>
<keyword evidence="3" id="KW-1185">Reference proteome</keyword>
<dbReference type="OrthoDB" id="9810419at2"/>
<dbReference type="STRING" id="1121883.SAMN02745226_00260"/>
<accession>A0A1M7RWC2</accession>
<dbReference type="Gene3D" id="3.40.1690.10">
    <property type="entry name" value="secretion proteins EscU"/>
    <property type="match status" value="1"/>
</dbReference>
<reference evidence="3" key="1">
    <citation type="submission" date="2016-12" db="EMBL/GenBank/DDBJ databases">
        <authorList>
            <person name="Varghese N."/>
            <person name="Submissions S."/>
        </authorList>
    </citation>
    <scope>NUCLEOTIDE SEQUENCE [LARGE SCALE GENOMIC DNA]</scope>
    <source>
        <strain evidence="3">DSM 13020</strain>
    </source>
</reference>
<dbReference type="PRINTS" id="PR00950">
    <property type="entry name" value="TYPE3IMSPROT"/>
</dbReference>
<keyword evidence="2" id="KW-0969">Cilium</keyword>
<evidence type="ECO:0000313" key="3">
    <source>
        <dbReference type="Proteomes" id="UP000184207"/>
    </source>
</evidence>
<dbReference type="GO" id="GO:0009306">
    <property type="term" value="P:protein secretion"/>
    <property type="evidence" value="ECO:0007669"/>
    <property type="project" value="InterPro"/>
</dbReference>
<protein>
    <submittedName>
        <fullName evidence="2">Flagellar biosynthesis protein</fullName>
    </submittedName>
</protein>
<gene>
    <name evidence="2" type="ORF">SAMN02745226_00260</name>
</gene>
<dbReference type="SUPFAM" id="SSF160544">
    <property type="entry name" value="EscU C-terminal domain-like"/>
    <property type="match status" value="1"/>
</dbReference>
<evidence type="ECO:0000313" key="2">
    <source>
        <dbReference type="EMBL" id="SHN50573.1"/>
    </source>
</evidence>
<dbReference type="Pfam" id="PF01312">
    <property type="entry name" value="Bac_export_2"/>
    <property type="match status" value="1"/>
</dbReference>
<organism evidence="2 3">
    <name type="scientific">Fervidobacterium gondwanense DSM 13020</name>
    <dbReference type="NCBI Taxonomy" id="1121883"/>
    <lineage>
        <taxon>Bacteria</taxon>
        <taxon>Thermotogati</taxon>
        <taxon>Thermotogota</taxon>
        <taxon>Thermotogae</taxon>
        <taxon>Thermotogales</taxon>
        <taxon>Fervidobacteriaceae</taxon>
        <taxon>Fervidobacterium</taxon>
    </lineage>
</organism>